<dbReference type="SMART" id="SM00320">
    <property type="entry name" value="WD40"/>
    <property type="match status" value="2"/>
</dbReference>
<dbReference type="PANTHER" id="PTHR19846">
    <property type="entry name" value="WD40 REPEAT PROTEIN"/>
    <property type="match status" value="1"/>
</dbReference>
<keyword evidence="1 3" id="KW-0853">WD repeat</keyword>
<dbReference type="Proteomes" id="UP000245383">
    <property type="component" value="Unassembled WGS sequence"/>
</dbReference>
<evidence type="ECO:0000256" key="2">
    <source>
        <dbReference type="ARBA" id="ARBA00022737"/>
    </source>
</evidence>
<dbReference type="GO" id="GO:0017070">
    <property type="term" value="F:U6 snRNA binding"/>
    <property type="evidence" value="ECO:0007669"/>
    <property type="project" value="TreeGrafter"/>
</dbReference>
<organism evidence="4 5">
    <name type="scientific">Smittium simulii</name>
    <dbReference type="NCBI Taxonomy" id="133385"/>
    <lineage>
        <taxon>Eukaryota</taxon>
        <taxon>Fungi</taxon>
        <taxon>Fungi incertae sedis</taxon>
        <taxon>Zoopagomycota</taxon>
        <taxon>Kickxellomycotina</taxon>
        <taxon>Harpellomycetes</taxon>
        <taxon>Harpellales</taxon>
        <taxon>Legeriomycetaceae</taxon>
        <taxon>Smittium</taxon>
    </lineage>
</organism>
<name>A0A2T9YFF5_9FUNG</name>
<evidence type="ECO:0000256" key="3">
    <source>
        <dbReference type="PROSITE-ProRule" id="PRU00221"/>
    </source>
</evidence>
<dbReference type="PANTHER" id="PTHR19846:SF0">
    <property type="entry name" value="PRE-MRNA PROCESSING FACTOR 4"/>
    <property type="match status" value="1"/>
</dbReference>
<accession>A0A2T9YFF5</accession>
<dbReference type="InterPro" id="IPR015943">
    <property type="entry name" value="WD40/YVTN_repeat-like_dom_sf"/>
</dbReference>
<evidence type="ECO:0000313" key="5">
    <source>
        <dbReference type="Proteomes" id="UP000245383"/>
    </source>
</evidence>
<dbReference type="Gene3D" id="2.130.10.10">
    <property type="entry name" value="YVTN repeat-like/Quinoprotein amine dehydrogenase"/>
    <property type="match status" value="1"/>
</dbReference>
<reference evidence="4 5" key="1">
    <citation type="journal article" date="2018" name="MBio">
        <title>Comparative Genomics Reveals the Core Gene Toolbox for the Fungus-Insect Symbiosis.</title>
        <authorList>
            <person name="Wang Y."/>
            <person name="Stata M."/>
            <person name="Wang W."/>
            <person name="Stajich J.E."/>
            <person name="White M.M."/>
            <person name="Moncalvo J.M."/>
        </authorList>
    </citation>
    <scope>NUCLEOTIDE SEQUENCE [LARGE SCALE GENOMIC DNA]</scope>
    <source>
        <strain evidence="4 5">SWE-8-4</strain>
    </source>
</reference>
<dbReference type="PROSITE" id="PS50082">
    <property type="entry name" value="WD_REPEATS_2"/>
    <property type="match status" value="2"/>
</dbReference>
<feature type="repeat" description="WD" evidence="3">
    <location>
        <begin position="11"/>
        <end position="55"/>
    </location>
</feature>
<comment type="caution">
    <text evidence="4">The sequence shown here is derived from an EMBL/GenBank/DDBJ whole genome shotgun (WGS) entry which is preliminary data.</text>
</comment>
<dbReference type="Pfam" id="PF00400">
    <property type="entry name" value="WD40"/>
    <property type="match status" value="1"/>
</dbReference>
<dbReference type="STRING" id="133385.A0A2T9YFF5"/>
<dbReference type="AlphaFoldDB" id="A0A2T9YFF5"/>
<sequence length="290" mass="32134">MSSLELPTIALKGHKGLISGFATSPEVQNGNLVISVSEDQTCRIWDLRTCKSITAIYGFKESPSCVKLKPNSKDFVISHGSNLDIFDLRKVHTVYSSNNTTESFSFDAYLGEISDFCVTDSNKEYIIYAAFDSGYFGTANITSKVLIPSTGIKENWMSTSIAMLSTKNKDTSLGQQWKTCRWIDAHANIISGIEYCGFDLEKVVTSGLDGSINIWDSTELVYASYTTEDTEQIPENAIYNRSDEQVNFPLIKSLDAKSILGKPDWVTSSSTNPIIFAPSSIDYKIYGFEL</sequence>
<gene>
    <name evidence="4" type="ORF">BB561_004579</name>
</gene>
<dbReference type="OrthoDB" id="2161379at2759"/>
<dbReference type="SUPFAM" id="SSF50978">
    <property type="entry name" value="WD40 repeat-like"/>
    <property type="match status" value="1"/>
</dbReference>
<dbReference type="GO" id="GO:0030621">
    <property type="term" value="F:U4 snRNA binding"/>
    <property type="evidence" value="ECO:0007669"/>
    <property type="project" value="TreeGrafter"/>
</dbReference>
<dbReference type="PROSITE" id="PS00678">
    <property type="entry name" value="WD_REPEATS_1"/>
    <property type="match status" value="1"/>
</dbReference>
<evidence type="ECO:0000313" key="4">
    <source>
        <dbReference type="EMBL" id="PVU91066.1"/>
    </source>
</evidence>
<evidence type="ECO:0000256" key="1">
    <source>
        <dbReference type="ARBA" id="ARBA00022574"/>
    </source>
</evidence>
<keyword evidence="5" id="KW-1185">Reference proteome</keyword>
<dbReference type="PROSITE" id="PS50294">
    <property type="entry name" value="WD_REPEATS_REGION"/>
    <property type="match status" value="1"/>
</dbReference>
<proteinExistence type="predicted"/>
<dbReference type="EMBL" id="MBFR01000221">
    <property type="protein sequence ID" value="PVU91066.1"/>
    <property type="molecule type" value="Genomic_DNA"/>
</dbReference>
<dbReference type="GO" id="GO:0046540">
    <property type="term" value="C:U4/U6 x U5 tri-snRNP complex"/>
    <property type="evidence" value="ECO:0007669"/>
    <property type="project" value="TreeGrafter"/>
</dbReference>
<feature type="repeat" description="WD" evidence="3">
    <location>
        <begin position="183"/>
        <end position="216"/>
    </location>
</feature>
<dbReference type="InterPro" id="IPR036322">
    <property type="entry name" value="WD40_repeat_dom_sf"/>
</dbReference>
<dbReference type="InterPro" id="IPR001680">
    <property type="entry name" value="WD40_rpt"/>
</dbReference>
<dbReference type="GO" id="GO:0000398">
    <property type="term" value="P:mRNA splicing, via spliceosome"/>
    <property type="evidence" value="ECO:0007669"/>
    <property type="project" value="TreeGrafter"/>
</dbReference>
<keyword evidence="2" id="KW-0677">Repeat</keyword>
<protein>
    <submittedName>
        <fullName evidence="4">Uncharacterized protein</fullName>
    </submittedName>
</protein>
<dbReference type="InterPro" id="IPR019775">
    <property type="entry name" value="WD40_repeat_CS"/>
</dbReference>